<feature type="region of interest" description="Disordered" evidence="1">
    <location>
        <begin position="1"/>
        <end position="30"/>
    </location>
</feature>
<accession>A0A1B1B7Y3</accession>
<proteinExistence type="predicted"/>
<evidence type="ECO:0000256" key="1">
    <source>
        <dbReference type="SAM" id="MobiDB-lite"/>
    </source>
</evidence>
<dbReference type="Proteomes" id="UP000092659">
    <property type="component" value="Chromosome"/>
</dbReference>
<dbReference type="EMBL" id="CP016279">
    <property type="protein sequence ID" value="ANP54940.1"/>
    <property type="molecule type" value="Genomic_DNA"/>
</dbReference>
<evidence type="ECO:0000313" key="3">
    <source>
        <dbReference type="Proteomes" id="UP000092659"/>
    </source>
</evidence>
<dbReference type="KEGG" id="sgs:AVL59_39920"/>
<gene>
    <name evidence="2" type="ORF">AVL59_39920</name>
</gene>
<feature type="region of interest" description="Disordered" evidence="1">
    <location>
        <begin position="79"/>
        <end position="105"/>
    </location>
</feature>
<feature type="compositionally biased region" description="Basic residues" evidence="1">
    <location>
        <begin position="1"/>
        <end position="10"/>
    </location>
</feature>
<organism evidence="2 3">
    <name type="scientific">Streptomyces griseochromogenes</name>
    <dbReference type="NCBI Taxonomy" id="68214"/>
    <lineage>
        <taxon>Bacteria</taxon>
        <taxon>Bacillati</taxon>
        <taxon>Actinomycetota</taxon>
        <taxon>Actinomycetes</taxon>
        <taxon>Kitasatosporales</taxon>
        <taxon>Streptomycetaceae</taxon>
        <taxon>Streptomyces</taxon>
    </lineage>
</organism>
<evidence type="ECO:0000313" key="2">
    <source>
        <dbReference type="EMBL" id="ANP54940.1"/>
    </source>
</evidence>
<protein>
    <submittedName>
        <fullName evidence="2">Uncharacterized protein</fullName>
    </submittedName>
</protein>
<sequence>MEEARRSKRPSRSDRPAGTTPEPDRVLDGAGFEELLRRTLSRARGATDTASQIETLLTLDGRLEADHARRALTRAEAAALETLTRPGREPGPGEPGGPRPTSDAASASVFTSALVLTRHGRLLVTLPGARSLPEDFVGVAARIGWSEADLAHYRLLLADADQRVAHEIHESRTWLERIGAEGRTRAVAALRNAVFMVPPVQLYRDRTVYSNLRDDGNLTGKTLLPTHPDCFFHHLDRLPPQMWTDEEAVVVACLWLLHLSGGPNRIESFNGYQLTLDHVADNFRAMRALYLQVDPDADIDVVPDRPGEYTVEGLETVAARLAVVRAELVSGRRLYYEINATTRRKSEFLLPGPSGPSRQEKGICERLSGLLPGEAADLDAAVALLRSERDWLAEPMPEHPSGFEALIHTVVAAATEHFAADFALSRGIRSLPKLIDALGRRDWAEIVSWELPDFYCCVVPGATALAQHGGDRASVADSAWAMSARMQYNTWHVMPGNLPKDPAVQARDFLAPHALPDLAVHSDLHHRGHVANNIRYSARSPERVMVAGHPFQSLTDLRILRCEGPPFERSDLVAVTRVARFLAQAADLVAESAQHGKPITVTAFDHHWHRRTIIDSTQERHV</sequence>
<reference evidence="2 3" key="1">
    <citation type="submission" date="2016-06" db="EMBL/GenBank/DDBJ databases">
        <title>Complete genome sequence of Streptomyces griseochromogenes ATCC 14511, the Blasticidin S producer.</title>
        <authorList>
            <person name="Wu L."/>
        </authorList>
    </citation>
    <scope>NUCLEOTIDE SEQUENCE [LARGE SCALE GENOMIC DNA]</scope>
    <source>
        <strain evidence="2 3">ATCC 14511</strain>
    </source>
</reference>
<dbReference type="STRING" id="68214.AVL59_39920"/>
<name>A0A1B1B7Y3_9ACTN</name>
<dbReference type="AlphaFoldDB" id="A0A1B1B7Y3"/>